<reference evidence="1" key="1">
    <citation type="submission" date="2014-11" db="EMBL/GenBank/DDBJ databases">
        <authorList>
            <person name="Amaro Gonzalez C."/>
        </authorList>
    </citation>
    <scope>NUCLEOTIDE SEQUENCE</scope>
</reference>
<name>A0A0E9W336_ANGAN</name>
<accession>A0A0E9W336</accession>
<dbReference type="AlphaFoldDB" id="A0A0E9W336"/>
<organism evidence="1">
    <name type="scientific">Anguilla anguilla</name>
    <name type="common">European freshwater eel</name>
    <name type="synonym">Muraena anguilla</name>
    <dbReference type="NCBI Taxonomy" id="7936"/>
    <lineage>
        <taxon>Eukaryota</taxon>
        <taxon>Metazoa</taxon>
        <taxon>Chordata</taxon>
        <taxon>Craniata</taxon>
        <taxon>Vertebrata</taxon>
        <taxon>Euteleostomi</taxon>
        <taxon>Actinopterygii</taxon>
        <taxon>Neopterygii</taxon>
        <taxon>Teleostei</taxon>
        <taxon>Anguilliformes</taxon>
        <taxon>Anguillidae</taxon>
        <taxon>Anguilla</taxon>
    </lineage>
</organism>
<evidence type="ECO:0000313" key="1">
    <source>
        <dbReference type="EMBL" id="JAH83985.1"/>
    </source>
</evidence>
<dbReference type="EMBL" id="GBXM01024592">
    <property type="protein sequence ID" value="JAH83985.1"/>
    <property type="molecule type" value="Transcribed_RNA"/>
</dbReference>
<sequence length="18" mass="2090">MSLFQVLVSLTFCLDFLI</sequence>
<protein>
    <submittedName>
        <fullName evidence="1">Uncharacterized protein</fullName>
    </submittedName>
</protein>
<reference evidence="1" key="2">
    <citation type="journal article" date="2015" name="Fish Shellfish Immunol.">
        <title>Early steps in the European eel (Anguilla anguilla)-Vibrio vulnificus interaction in the gills: Role of the RtxA13 toxin.</title>
        <authorList>
            <person name="Callol A."/>
            <person name="Pajuelo D."/>
            <person name="Ebbesson L."/>
            <person name="Teles M."/>
            <person name="MacKenzie S."/>
            <person name="Amaro C."/>
        </authorList>
    </citation>
    <scope>NUCLEOTIDE SEQUENCE</scope>
</reference>
<proteinExistence type="predicted"/>